<keyword evidence="2" id="KW-1133">Transmembrane helix</keyword>
<gene>
    <name evidence="3" type="ORF">OFUS_LOCUS17244</name>
</gene>
<evidence type="ECO:0000313" key="4">
    <source>
        <dbReference type="Proteomes" id="UP000749559"/>
    </source>
</evidence>
<keyword evidence="2" id="KW-0812">Transmembrane</keyword>
<keyword evidence="4" id="KW-1185">Reference proteome</keyword>
<dbReference type="AlphaFoldDB" id="A0A8J1XWT7"/>
<feature type="transmembrane region" description="Helical" evidence="2">
    <location>
        <begin position="9"/>
        <end position="30"/>
    </location>
</feature>
<evidence type="ECO:0000313" key="3">
    <source>
        <dbReference type="EMBL" id="CAH1792244.1"/>
    </source>
</evidence>
<feature type="compositionally biased region" description="Polar residues" evidence="1">
    <location>
        <begin position="305"/>
        <end position="323"/>
    </location>
</feature>
<organism evidence="3 4">
    <name type="scientific">Owenia fusiformis</name>
    <name type="common">Polychaete worm</name>
    <dbReference type="NCBI Taxonomy" id="6347"/>
    <lineage>
        <taxon>Eukaryota</taxon>
        <taxon>Metazoa</taxon>
        <taxon>Spiralia</taxon>
        <taxon>Lophotrochozoa</taxon>
        <taxon>Annelida</taxon>
        <taxon>Polychaeta</taxon>
        <taxon>Sedentaria</taxon>
        <taxon>Canalipalpata</taxon>
        <taxon>Sabellida</taxon>
        <taxon>Oweniida</taxon>
        <taxon>Oweniidae</taxon>
        <taxon>Owenia</taxon>
    </lineage>
</organism>
<dbReference type="EMBL" id="CAIIXF020000008">
    <property type="protein sequence ID" value="CAH1792244.1"/>
    <property type="molecule type" value="Genomic_DNA"/>
</dbReference>
<feature type="transmembrane region" description="Helical" evidence="2">
    <location>
        <begin position="94"/>
        <end position="115"/>
    </location>
</feature>
<reference evidence="3" key="1">
    <citation type="submission" date="2022-03" db="EMBL/GenBank/DDBJ databases">
        <authorList>
            <person name="Martin C."/>
        </authorList>
    </citation>
    <scope>NUCLEOTIDE SEQUENCE</scope>
</reference>
<feature type="non-terminal residue" evidence="3">
    <location>
        <position position="1"/>
    </location>
</feature>
<feature type="region of interest" description="Disordered" evidence="1">
    <location>
        <begin position="305"/>
        <end position="333"/>
    </location>
</feature>
<feature type="region of interest" description="Disordered" evidence="1">
    <location>
        <begin position="235"/>
        <end position="259"/>
    </location>
</feature>
<name>A0A8J1XWT7_OWEFU</name>
<evidence type="ECO:0000256" key="2">
    <source>
        <dbReference type="SAM" id="Phobius"/>
    </source>
</evidence>
<sequence>RQRGPNKTVYFSISISCFLCGLAIICIQGIEFYDENANCANYCFSNDSMDSNKKLKVYPVPDMYDMVCGIFLMMLSIPRLVLIYKGKYSSSCILIMHVIFGTILSTLLWVLHIAISLTSLIEKYENLEKDEDKDKLAKLIKNIRLNIGTAICGAIGNIFIYVNTWLLTKEHVCCKSQAPTNSNEDDGTADTQTSDISMLPIPQQVNDIRLPAAPSYHSTDRLGLLPSYSQIYPTTSQTISPDLPTENMDGSTSNSADPIETHNIQPYLPTDPLETQIATIQSGVTQEQNRISLISEMNQFDLPPSYSQISLPRNNQTQVQSLSREPLDISRLH</sequence>
<dbReference type="Proteomes" id="UP000749559">
    <property type="component" value="Unassembled WGS sequence"/>
</dbReference>
<feature type="transmembrane region" description="Helical" evidence="2">
    <location>
        <begin position="63"/>
        <end position="82"/>
    </location>
</feature>
<keyword evidence="2" id="KW-0472">Membrane</keyword>
<comment type="caution">
    <text evidence="3">The sequence shown here is derived from an EMBL/GenBank/DDBJ whole genome shotgun (WGS) entry which is preliminary data.</text>
</comment>
<accession>A0A8J1XWT7</accession>
<feature type="transmembrane region" description="Helical" evidence="2">
    <location>
        <begin position="143"/>
        <end position="162"/>
    </location>
</feature>
<proteinExistence type="predicted"/>
<evidence type="ECO:0000256" key="1">
    <source>
        <dbReference type="SAM" id="MobiDB-lite"/>
    </source>
</evidence>
<protein>
    <submittedName>
        <fullName evidence="3">Uncharacterized protein</fullName>
    </submittedName>
</protein>